<keyword evidence="9" id="KW-0811">Translocation</keyword>
<evidence type="ECO:0000256" key="7">
    <source>
        <dbReference type="ARBA" id="ARBA00022927"/>
    </source>
</evidence>
<dbReference type="InterPro" id="IPR003849">
    <property type="entry name" value="Preprotein_translocase_YajC"/>
</dbReference>
<gene>
    <name evidence="12" type="primary">yajC</name>
    <name evidence="12" type="ORF">GCM10022277_01900</name>
</gene>
<dbReference type="PANTHER" id="PTHR33909">
    <property type="entry name" value="SEC TRANSLOCON ACCESSORY COMPLEX SUBUNIT YAJC"/>
    <property type="match status" value="1"/>
</dbReference>
<evidence type="ECO:0000313" key="12">
    <source>
        <dbReference type="EMBL" id="GAA3910907.1"/>
    </source>
</evidence>
<dbReference type="Proteomes" id="UP001501565">
    <property type="component" value="Unassembled WGS sequence"/>
</dbReference>
<feature type="transmembrane region" description="Helical" evidence="11">
    <location>
        <begin position="24"/>
        <end position="42"/>
    </location>
</feature>
<keyword evidence="8 11" id="KW-1133">Transmembrane helix</keyword>
<dbReference type="RefSeq" id="WP_425562105.1">
    <property type="nucleotide sequence ID" value="NZ_BAABBN010000003.1"/>
</dbReference>
<dbReference type="NCBIfam" id="TIGR00739">
    <property type="entry name" value="yajC"/>
    <property type="match status" value="1"/>
</dbReference>
<accession>A0ABP7LY92</accession>
<keyword evidence="5" id="KW-1003">Cell membrane</keyword>
<organism evidence="12 13">
    <name type="scientific">Litoribacillus peritrichatus</name>
    <dbReference type="NCBI Taxonomy" id="718191"/>
    <lineage>
        <taxon>Bacteria</taxon>
        <taxon>Pseudomonadati</taxon>
        <taxon>Pseudomonadota</taxon>
        <taxon>Gammaproteobacteria</taxon>
        <taxon>Oceanospirillales</taxon>
        <taxon>Oceanospirillaceae</taxon>
        <taxon>Litoribacillus</taxon>
    </lineage>
</organism>
<keyword evidence="7" id="KW-0653">Protein transport</keyword>
<proteinExistence type="inferred from homology"/>
<keyword evidence="13" id="KW-1185">Reference proteome</keyword>
<dbReference type="PRINTS" id="PR01853">
    <property type="entry name" value="YAJCTRNLCASE"/>
</dbReference>
<name>A0ABP7LY92_9GAMM</name>
<evidence type="ECO:0000256" key="1">
    <source>
        <dbReference type="ARBA" id="ARBA00004162"/>
    </source>
</evidence>
<dbReference type="Pfam" id="PF02699">
    <property type="entry name" value="YajC"/>
    <property type="match status" value="1"/>
</dbReference>
<keyword evidence="4" id="KW-0813">Transport</keyword>
<protein>
    <recommendedName>
        <fullName evidence="3">Sec translocon accessory complex subunit YajC</fullName>
    </recommendedName>
</protein>
<dbReference type="PANTHER" id="PTHR33909:SF1">
    <property type="entry name" value="SEC TRANSLOCON ACCESSORY COMPLEX SUBUNIT YAJC"/>
    <property type="match status" value="1"/>
</dbReference>
<keyword evidence="6 11" id="KW-0812">Transmembrane</keyword>
<evidence type="ECO:0000313" key="13">
    <source>
        <dbReference type="Proteomes" id="UP001501565"/>
    </source>
</evidence>
<dbReference type="SMART" id="SM01323">
    <property type="entry name" value="YajC"/>
    <property type="match status" value="1"/>
</dbReference>
<evidence type="ECO:0000256" key="6">
    <source>
        <dbReference type="ARBA" id="ARBA00022692"/>
    </source>
</evidence>
<reference evidence="13" key="1">
    <citation type="journal article" date="2019" name="Int. J. Syst. Evol. Microbiol.">
        <title>The Global Catalogue of Microorganisms (GCM) 10K type strain sequencing project: providing services to taxonomists for standard genome sequencing and annotation.</title>
        <authorList>
            <consortium name="The Broad Institute Genomics Platform"/>
            <consortium name="The Broad Institute Genome Sequencing Center for Infectious Disease"/>
            <person name="Wu L."/>
            <person name="Ma J."/>
        </authorList>
    </citation>
    <scope>NUCLEOTIDE SEQUENCE [LARGE SCALE GENOMIC DNA]</scope>
    <source>
        <strain evidence="13">JCM 17551</strain>
    </source>
</reference>
<comment type="similarity">
    <text evidence="2">Belongs to the YajC family.</text>
</comment>
<sequence length="113" mass="11805">MSFFISQAVADAGAAAAPAGPSAIGQLVMLGGFVLIFYFLLWRPQSKRAKEHRELIGNLGKGDEVATSGGMLGKITAVTDDYVALDIAEGTEIKVQKVAITAVLPKGTIKSVK</sequence>
<evidence type="ECO:0000256" key="11">
    <source>
        <dbReference type="SAM" id="Phobius"/>
    </source>
</evidence>
<dbReference type="EMBL" id="BAABBN010000003">
    <property type="protein sequence ID" value="GAA3910907.1"/>
    <property type="molecule type" value="Genomic_DNA"/>
</dbReference>
<comment type="subcellular location">
    <subcellularLocation>
        <location evidence="1">Cell membrane</location>
        <topology evidence="1">Single-pass membrane protein</topology>
    </subcellularLocation>
</comment>
<evidence type="ECO:0000256" key="9">
    <source>
        <dbReference type="ARBA" id="ARBA00023010"/>
    </source>
</evidence>
<evidence type="ECO:0000256" key="4">
    <source>
        <dbReference type="ARBA" id="ARBA00022448"/>
    </source>
</evidence>
<evidence type="ECO:0000256" key="5">
    <source>
        <dbReference type="ARBA" id="ARBA00022475"/>
    </source>
</evidence>
<evidence type="ECO:0000256" key="3">
    <source>
        <dbReference type="ARBA" id="ARBA00014962"/>
    </source>
</evidence>
<keyword evidence="10 11" id="KW-0472">Membrane</keyword>
<evidence type="ECO:0000256" key="10">
    <source>
        <dbReference type="ARBA" id="ARBA00023136"/>
    </source>
</evidence>
<evidence type="ECO:0000256" key="2">
    <source>
        <dbReference type="ARBA" id="ARBA00006742"/>
    </source>
</evidence>
<comment type="caution">
    <text evidence="12">The sequence shown here is derived from an EMBL/GenBank/DDBJ whole genome shotgun (WGS) entry which is preliminary data.</text>
</comment>
<evidence type="ECO:0000256" key="8">
    <source>
        <dbReference type="ARBA" id="ARBA00022989"/>
    </source>
</evidence>